<evidence type="ECO:0000313" key="1">
    <source>
        <dbReference type="EMBL" id="JAA94304.1"/>
    </source>
</evidence>
<accession>T1D5E6</accession>
<dbReference type="EMBL" id="GALA01000548">
    <property type="protein sequence ID" value="JAA94304.1"/>
    <property type="molecule type" value="mRNA"/>
</dbReference>
<reference evidence="1" key="1">
    <citation type="journal article" date="2013" name="BMC Genomics">
        <title>A deep insight into the sialotranscriptome of the mosquito, Psorophora albipes.</title>
        <authorList>
            <person name="Chagas A.C."/>
            <person name="Calvo E."/>
            <person name="Rios-Velasquez C.M."/>
            <person name="Pessoa F.A."/>
            <person name="Medeiros J.F."/>
            <person name="Ribeiro J.M."/>
        </authorList>
    </citation>
    <scope>NUCLEOTIDE SEQUENCE</scope>
</reference>
<name>T1D5E6_9DIPT</name>
<dbReference type="AlphaFoldDB" id="T1D5E6"/>
<protein>
    <submittedName>
        <fullName evidence="1">Putative secreted protein</fullName>
    </submittedName>
</protein>
<organism evidence="1">
    <name type="scientific">Psorophora albipes</name>
    <dbReference type="NCBI Taxonomy" id="869069"/>
    <lineage>
        <taxon>Eukaryota</taxon>
        <taxon>Metazoa</taxon>
        <taxon>Ecdysozoa</taxon>
        <taxon>Arthropoda</taxon>
        <taxon>Hexapoda</taxon>
        <taxon>Insecta</taxon>
        <taxon>Pterygota</taxon>
        <taxon>Neoptera</taxon>
        <taxon>Endopterygota</taxon>
        <taxon>Diptera</taxon>
        <taxon>Nematocera</taxon>
        <taxon>Culicoidea</taxon>
        <taxon>Culicidae</taxon>
        <taxon>Culicinae</taxon>
        <taxon>Aedini</taxon>
        <taxon>Psorophora</taxon>
    </lineage>
</organism>
<sequence>MCVRVDVCLLVSLSRSWFVVLCFGSISRAPSLLLPLLLVGVHIHARETRLLDGSGRDEVKGAHWVPSRLQRVSGERNKRRDLKKCCYYLRSDDKHHGSSARECELVSIVYHISAWRK</sequence>
<proteinExistence type="evidence at transcript level"/>